<dbReference type="Proteomes" id="UP000240883">
    <property type="component" value="Unassembled WGS sequence"/>
</dbReference>
<feature type="compositionally biased region" description="Polar residues" evidence="1">
    <location>
        <begin position="38"/>
        <end position="53"/>
    </location>
</feature>
<evidence type="ECO:0000313" key="2">
    <source>
        <dbReference type="EMBL" id="PSN68699.1"/>
    </source>
</evidence>
<evidence type="ECO:0000256" key="1">
    <source>
        <dbReference type="SAM" id="MobiDB-lite"/>
    </source>
</evidence>
<evidence type="ECO:0000313" key="3">
    <source>
        <dbReference type="Proteomes" id="UP000240883"/>
    </source>
</evidence>
<reference evidence="2 3" key="1">
    <citation type="journal article" date="2018" name="Front. Microbiol.">
        <title>Genome-Wide Analysis of Corynespora cassiicola Leaf Fall Disease Putative Effectors.</title>
        <authorList>
            <person name="Lopez D."/>
            <person name="Ribeiro S."/>
            <person name="Label P."/>
            <person name="Fumanal B."/>
            <person name="Venisse J.S."/>
            <person name="Kohler A."/>
            <person name="de Oliveira R.R."/>
            <person name="Labutti K."/>
            <person name="Lipzen A."/>
            <person name="Lail K."/>
            <person name="Bauer D."/>
            <person name="Ohm R.A."/>
            <person name="Barry K.W."/>
            <person name="Spatafora J."/>
            <person name="Grigoriev I.V."/>
            <person name="Martin F.M."/>
            <person name="Pujade-Renaud V."/>
        </authorList>
    </citation>
    <scope>NUCLEOTIDE SEQUENCE [LARGE SCALE GENOMIC DNA]</scope>
    <source>
        <strain evidence="2 3">Philippines</strain>
    </source>
</reference>
<keyword evidence="3" id="KW-1185">Reference proteome</keyword>
<organism evidence="2 3">
    <name type="scientific">Corynespora cassiicola Philippines</name>
    <dbReference type="NCBI Taxonomy" id="1448308"/>
    <lineage>
        <taxon>Eukaryota</taxon>
        <taxon>Fungi</taxon>
        <taxon>Dikarya</taxon>
        <taxon>Ascomycota</taxon>
        <taxon>Pezizomycotina</taxon>
        <taxon>Dothideomycetes</taxon>
        <taxon>Pleosporomycetidae</taxon>
        <taxon>Pleosporales</taxon>
        <taxon>Corynesporascaceae</taxon>
        <taxon>Corynespora</taxon>
    </lineage>
</organism>
<accession>A0A2T2NTJ4</accession>
<sequence>MPACLPACLPVAFSKSPNPLGYIPSSYLCSQQKRSITSNANYPPSYTPQTHWQKSTERLRKKTPDCIVIPVSKPRIRNIKCSLLAPIAHPHPIPSHSPLAFRRIPATRGGTPQRPPRARSPAIRPRRHAMAVADERIVGGGRGMALRNAN</sequence>
<dbReference type="EMBL" id="KZ678133">
    <property type="protein sequence ID" value="PSN68699.1"/>
    <property type="molecule type" value="Genomic_DNA"/>
</dbReference>
<name>A0A2T2NTJ4_CORCC</name>
<dbReference type="AlphaFoldDB" id="A0A2T2NTJ4"/>
<protein>
    <submittedName>
        <fullName evidence="2">Uncharacterized protein</fullName>
    </submittedName>
</protein>
<feature type="region of interest" description="Disordered" evidence="1">
    <location>
        <begin position="38"/>
        <end position="59"/>
    </location>
</feature>
<proteinExistence type="predicted"/>
<gene>
    <name evidence="2" type="ORF">BS50DRAFT_322759</name>
</gene>